<dbReference type="GO" id="GO:0005524">
    <property type="term" value="F:ATP binding"/>
    <property type="evidence" value="ECO:0007669"/>
    <property type="project" value="UniProtKB-KW"/>
</dbReference>
<keyword evidence="7" id="KW-1133">Transmembrane helix</keyword>
<proteinExistence type="inferred from homology"/>
<dbReference type="GO" id="GO:0016020">
    <property type="term" value="C:membrane"/>
    <property type="evidence" value="ECO:0007669"/>
    <property type="project" value="UniProtKB-SubCell"/>
</dbReference>
<dbReference type="SUPFAM" id="SSF90123">
    <property type="entry name" value="ABC transporter transmembrane region"/>
    <property type="match status" value="1"/>
</dbReference>
<dbReference type="InterPro" id="IPR050173">
    <property type="entry name" value="ABC_transporter_C-like"/>
</dbReference>
<dbReference type="Proteomes" id="UP000654913">
    <property type="component" value="Chromosome 8"/>
</dbReference>
<dbReference type="PANTHER" id="PTHR24223:SF456">
    <property type="entry name" value="MULTIDRUG RESISTANCE-ASSOCIATED PROTEIN LETHAL(2)03659"/>
    <property type="match status" value="1"/>
</dbReference>
<evidence type="ECO:0000256" key="5">
    <source>
        <dbReference type="ARBA" id="ARBA00022741"/>
    </source>
</evidence>
<feature type="domain" description="ABC transmembrane type-1" evidence="9">
    <location>
        <begin position="124"/>
        <end position="214"/>
    </location>
</feature>
<dbReference type="InterPro" id="IPR011527">
    <property type="entry name" value="ABC1_TM_dom"/>
</dbReference>
<keyword evidence="5" id="KW-0547">Nucleotide-binding</keyword>
<dbReference type="RefSeq" id="XP_041562346.1">
    <property type="nucleotide sequence ID" value="XM_041696746.1"/>
</dbReference>
<dbReference type="Pfam" id="PF00664">
    <property type="entry name" value="ABC_membrane"/>
    <property type="match status" value="1"/>
</dbReference>
<dbReference type="GO" id="GO:0140359">
    <property type="term" value="F:ABC-type transporter activity"/>
    <property type="evidence" value="ECO:0007669"/>
    <property type="project" value="InterPro"/>
</dbReference>
<dbReference type="OrthoDB" id="6500128at2759"/>
<keyword evidence="4" id="KW-0812">Transmembrane</keyword>
<evidence type="ECO:0000259" key="9">
    <source>
        <dbReference type="PROSITE" id="PS50929"/>
    </source>
</evidence>
<dbReference type="EMBL" id="AP024450">
    <property type="protein sequence ID" value="BCS30160.1"/>
    <property type="molecule type" value="Genomic_DNA"/>
</dbReference>
<gene>
    <name evidence="10" type="ORF">APUU_80463S</name>
</gene>
<evidence type="ECO:0000313" key="11">
    <source>
        <dbReference type="Proteomes" id="UP000654913"/>
    </source>
</evidence>
<accession>A0A7R8AUS1</accession>
<comment type="similarity">
    <text evidence="2">Belongs to the ABC transporter superfamily. ABCC family. Conjugate transporter (TC 3.A.1.208) subfamily.</text>
</comment>
<evidence type="ECO:0000256" key="6">
    <source>
        <dbReference type="ARBA" id="ARBA00022840"/>
    </source>
</evidence>
<keyword evidence="8" id="KW-0472">Membrane</keyword>
<dbReference type="Gene3D" id="1.20.1560.10">
    <property type="entry name" value="ABC transporter type 1, transmembrane domain"/>
    <property type="match status" value="1"/>
</dbReference>
<evidence type="ECO:0000256" key="1">
    <source>
        <dbReference type="ARBA" id="ARBA00004141"/>
    </source>
</evidence>
<dbReference type="PANTHER" id="PTHR24223">
    <property type="entry name" value="ATP-BINDING CASSETTE SUB-FAMILY C"/>
    <property type="match status" value="1"/>
</dbReference>
<evidence type="ECO:0000313" key="10">
    <source>
        <dbReference type="EMBL" id="BCS30160.1"/>
    </source>
</evidence>
<protein>
    <recommendedName>
        <fullName evidence="9">ABC transmembrane type-1 domain-containing protein</fullName>
    </recommendedName>
</protein>
<dbReference type="KEGG" id="apuu:APUU_80463S"/>
<organism evidence="10 11">
    <name type="scientific">Aspergillus puulaauensis</name>
    <dbReference type="NCBI Taxonomy" id="1220207"/>
    <lineage>
        <taxon>Eukaryota</taxon>
        <taxon>Fungi</taxon>
        <taxon>Dikarya</taxon>
        <taxon>Ascomycota</taxon>
        <taxon>Pezizomycotina</taxon>
        <taxon>Eurotiomycetes</taxon>
        <taxon>Eurotiomycetidae</taxon>
        <taxon>Eurotiales</taxon>
        <taxon>Aspergillaceae</taxon>
        <taxon>Aspergillus</taxon>
    </lineage>
</organism>
<dbReference type="InterPro" id="IPR036640">
    <property type="entry name" value="ABC1_TM_sf"/>
</dbReference>
<dbReference type="PROSITE" id="PS50929">
    <property type="entry name" value="ABC_TM1F"/>
    <property type="match status" value="1"/>
</dbReference>
<reference evidence="10" key="1">
    <citation type="submission" date="2021-01" db="EMBL/GenBank/DDBJ databases">
        <authorList>
            <consortium name="Aspergillus puulaauensis MK2 genome sequencing consortium"/>
            <person name="Kazuki M."/>
            <person name="Futagami T."/>
        </authorList>
    </citation>
    <scope>NUCLEOTIDE SEQUENCE</scope>
    <source>
        <strain evidence="10">MK2</strain>
    </source>
</reference>
<name>A0A7R8AUS1_9EURO</name>
<keyword evidence="3" id="KW-0813">Transport</keyword>
<comment type="subcellular location">
    <subcellularLocation>
        <location evidence="1">Membrane</location>
        <topology evidence="1">Multi-pass membrane protein</topology>
    </subcellularLocation>
</comment>
<keyword evidence="6" id="KW-0067">ATP-binding</keyword>
<dbReference type="AlphaFoldDB" id="A0A7R8AUS1"/>
<evidence type="ECO:0000256" key="8">
    <source>
        <dbReference type="ARBA" id="ARBA00023136"/>
    </source>
</evidence>
<keyword evidence="11" id="KW-1185">Reference proteome</keyword>
<sequence>MEEMVAAKKRRFAMAPASQRSLFKRVRAPSVVVSFHRLSVLPVSSIKSWWLHIWTGSQANPSQYANYAVATASLAVQKLEELDAPDDLFKYIGPLLPNGCHALITIPLQGALVGRPRRAPSLVDTVPLGRVLNRFTSDVYTVDYVLGTHISELISSTLQICGVLVASTSVSPAILGLPAILLLASPRLAVLYLAAAREVKRFESVSRSPILDHFILPGPGDPAAAQGAGSGRGDVRGGYGDGWADSTGDPGGVWAAGELVAGYCASTGYRCGL</sequence>
<evidence type="ECO:0000256" key="2">
    <source>
        <dbReference type="ARBA" id="ARBA00009726"/>
    </source>
</evidence>
<evidence type="ECO:0000256" key="7">
    <source>
        <dbReference type="ARBA" id="ARBA00022989"/>
    </source>
</evidence>
<dbReference type="GeneID" id="64980157"/>
<evidence type="ECO:0000256" key="4">
    <source>
        <dbReference type="ARBA" id="ARBA00022692"/>
    </source>
</evidence>
<evidence type="ECO:0000256" key="3">
    <source>
        <dbReference type="ARBA" id="ARBA00022448"/>
    </source>
</evidence>
<reference evidence="10" key="2">
    <citation type="submission" date="2021-02" db="EMBL/GenBank/DDBJ databases">
        <title>Aspergillus puulaauensis MK2 genome sequence.</title>
        <authorList>
            <person name="Futagami T."/>
            <person name="Mori K."/>
            <person name="Kadooka C."/>
            <person name="Tanaka T."/>
        </authorList>
    </citation>
    <scope>NUCLEOTIDE SEQUENCE</scope>
    <source>
        <strain evidence="10">MK2</strain>
    </source>
</reference>